<comment type="caution">
    <text evidence="1">The sequence shown here is derived from an EMBL/GenBank/DDBJ whole genome shotgun (WGS) entry which is preliminary data.</text>
</comment>
<organism evidence="1 2">
    <name type="scientific">Ruthenibacterium lactatiformans</name>
    <dbReference type="NCBI Taxonomy" id="1550024"/>
    <lineage>
        <taxon>Bacteria</taxon>
        <taxon>Bacillati</taxon>
        <taxon>Bacillota</taxon>
        <taxon>Clostridia</taxon>
        <taxon>Eubacteriales</taxon>
        <taxon>Oscillospiraceae</taxon>
        <taxon>Ruthenibacterium</taxon>
    </lineage>
</organism>
<accession>A0A6L6LUZ0</accession>
<gene>
    <name evidence="1" type="ORF">GMD59_14860</name>
</gene>
<name>A0A6L6LUZ0_9FIRM</name>
<dbReference type="Proteomes" id="UP000472755">
    <property type="component" value="Unassembled WGS sequence"/>
</dbReference>
<dbReference type="AlphaFoldDB" id="A0A6L6LUZ0"/>
<reference evidence="1 2" key="1">
    <citation type="journal article" date="2019" name="Nat. Med.">
        <title>A library of human gut bacterial isolates paired with longitudinal multiomics data enables mechanistic microbiome research.</title>
        <authorList>
            <person name="Poyet M."/>
            <person name="Groussin M."/>
            <person name="Gibbons S.M."/>
            <person name="Avila-Pacheco J."/>
            <person name="Jiang X."/>
            <person name="Kearney S.M."/>
            <person name="Perrotta A.R."/>
            <person name="Berdy B."/>
            <person name="Zhao S."/>
            <person name="Lieberman T.D."/>
            <person name="Swanson P.K."/>
            <person name="Smith M."/>
            <person name="Roesemann S."/>
            <person name="Alexander J.E."/>
            <person name="Rich S.A."/>
            <person name="Livny J."/>
            <person name="Vlamakis H."/>
            <person name="Clish C."/>
            <person name="Bullock K."/>
            <person name="Deik A."/>
            <person name="Scott J."/>
            <person name="Pierce K.A."/>
            <person name="Xavier R.J."/>
            <person name="Alm E.J."/>
        </authorList>
    </citation>
    <scope>NUCLEOTIDE SEQUENCE [LARGE SCALE GENOMIC DNA]</scope>
    <source>
        <strain evidence="1 2">BIOML-A4</strain>
    </source>
</reference>
<proteinExistence type="predicted"/>
<dbReference type="EMBL" id="WMZU01000029">
    <property type="protein sequence ID" value="MTS28556.1"/>
    <property type="molecule type" value="Genomic_DNA"/>
</dbReference>
<sequence length="86" mass="9334">MQPFELPAILFLTDDKATLTEHELSFLKKQLAEFPILVSAESDPDAIQKIISETRIDTVVVAASADQNLSDALKDNSAKAAVLHIA</sequence>
<protein>
    <submittedName>
        <fullName evidence="1">Uncharacterized protein</fullName>
    </submittedName>
</protein>
<evidence type="ECO:0000313" key="2">
    <source>
        <dbReference type="Proteomes" id="UP000472755"/>
    </source>
</evidence>
<evidence type="ECO:0000313" key="1">
    <source>
        <dbReference type="EMBL" id="MTS28556.1"/>
    </source>
</evidence>